<feature type="transmembrane region" description="Helical" evidence="10">
    <location>
        <begin position="139"/>
        <end position="157"/>
    </location>
</feature>
<evidence type="ECO:0000256" key="2">
    <source>
        <dbReference type="ARBA" id="ARBA00004141"/>
    </source>
</evidence>
<dbReference type="PRINTS" id="PR00245">
    <property type="entry name" value="OLFACTORYR"/>
</dbReference>
<evidence type="ECO:0000256" key="8">
    <source>
        <dbReference type="ARBA" id="ARBA00023224"/>
    </source>
</evidence>
<accession>A0A1S3ASS4</accession>
<dbReference type="GO" id="GO:0016020">
    <property type="term" value="C:membrane"/>
    <property type="evidence" value="ECO:0007669"/>
    <property type="project" value="UniProtKB-SubCell"/>
</dbReference>
<evidence type="ECO:0000259" key="11">
    <source>
        <dbReference type="PROSITE" id="PS50262"/>
    </source>
</evidence>
<feature type="transmembrane region" description="Helical" evidence="10">
    <location>
        <begin position="345"/>
        <end position="366"/>
    </location>
</feature>
<dbReference type="InterPro" id="IPR000725">
    <property type="entry name" value="Olfact_rcpt"/>
</dbReference>
<evidence type="ECO:0000256" key="3">
    <source>
        <dbReference type="ARBA" id="ARBA00022692"/>
    </source>
</evidence>
<dbReference type="InParanoid" id="A0A1S3ASS4"/>
<evidence type="ECO:0000256" key="6">
    <source>
        <dbReference type="ARBA" id="ARBA00023136"/>
    </source>
</evidence>
<feature type="domain" description="G-protein coupled receptors family 1 profile" evidence="11">
    <location>
        <begin position="245"/>
        <end position="493"/>
    </location>
</feature>
<dbReference type="SUPFAM" id="SSF81321">
    <property type="entry name" value="Family A G protein-coupled receptor-like"/>
    <property type="match status" value="2"/>
</dbReference>
<reference evidence="13" key="1">
    <citation type="submission" date="2025-08" db="UniProtKB">
        <authorList>
            <consortium name="RefSeq"/>
        </authorList>
    </citation>
    <scope>IDENTIFICATION</scope>
</reference>
<keyword evidence="6 10" id="KW-0472">Membrane</keyword>
<keyword evidence="3 9" id="KW-0812">Transmembrane</keyword>
<dbReference type="GeneID" id="103129056"/>
<keyword evidence="4 10" id="KW-1133">Transmembrane helix</keyword>
<evidence type="ECO:0000313" key="12">
    <source>
        <dbReference type="Proteomes" id="UP001652624"/>
    </source>
</evidence>
<dbReference type="PANTHER" id="PTHR48001">
    <property type="entry name" value="OLFACTORY RECEPTOR"/>
    <property type="match status" value="1"/>
</dbReference>
<feature type="transmembrane region" description="Helical" evidence="10">
    <location>
        <begin position="476"/>
        <end position="495"/>
    </location>
</feature>
<comment type="function">
    <text evidence="1">Putative odorant or sperm cell receptor.</text>
</comment>
<keyword evidence="12" id="KW-1185">Reference proteome</keyword>
<feature type="transmembrane region" description="Helical" evidence="10">
    <location>
        <begin position="177"/>
        <end position="201"/>
    </location>
</feature>
<dbReference type="OrthoDB" id="8772365at2759"/>
<keyword evidence="5 9" id="KW-0297">G-protein coupled receptor</keyword>
<dbReference type="AlphaFoldDB" id="A0A1S3ASS4"/>
<dbReference type="PRINTS" id="PR00237">
    <property type="entry name" value="GPCRRHODOPSN"/>
</dbReference>
<dbReference type="RefSeq" id="XP_007540078.2">
    <property type="nucleotide sequence ID" value="XM_007540016.2"/>
</dbReference>
<protein>
    <submittedName>
        <fullName evidence="13">Olfactory receptor 1L8-like</fullName>
    </submittedName>
</protein>
<feature type="transmembrane region" description="Helical" evidence="10">
    <location>
        <begin position="12"/>
        <end position="30"/>
    </location>
</feature>
<dbReference type="PROSITE" id="PS50262">
    <property type="entry name" value="G_PROTEIN_RECEP_F1_2"/>
    <property type="match status" value="2"/>
</dbReference>
<dbReference type="Pfam" id="PF13853">
    <property type="entry name" value="7tm_4"/>
    <property type="match status" value="1"/>
</dbReference>
<comment type="subcellular location">
    <subcellularLocation>
        <location evidence="2">Membrane</location>
        <topology evidence="2">Multi-pass membrane protein</topology>
    </subcellularLocation>
</comment>
<feature type="transmembrane region" description="Helical" evidence="10">
    <location>
        <begin position="62"/>
        <end position="85"/>
    </location>
</feature>
<evidence type="ECO:0000256" key="9">
    <source>
        <dbReference type="RuleBase" id="RU000688"/>
    </source>
</evidence>
<dbReference type="GO" id="GO:0004930">
    <property type="term" value="F:G protein-coupled receptor activity"/>
    <property type="evidence" value="ECO:0007669"/>
    <property type="project" value="UniProtKB-KW"/>
</dbReference>
<feature type="transmembrane region" description="Helical" evidence="10">
    <location>
        <begin position="306"/>
        <end position="324"/>
    </location>
</feature>
<dbReference type="Proteomes" id="UP001652624">
    <property type="component" value="Chromosome 10"/>
</dbReference>
<evidence type="ECO:0000256" key="5">
    <source>
        <dbReference type="ARBA" id="ARBA00023040"/>
    </source>
</evidence>
<organism evidence="12 13">
    <name type="scientific">Erinaceus europaeus</name>
    <name type="common">Western European hedgehog</name>
    <dbReference type="NCBI Taxonomy" id="9365"/>
    <lineage>
        <taxon>Eukaryota</taxon>
        <taxon>Metazoa</taxon>
        <taxon>Chordata</taxon>
        <taxon>Craniata</taxon>
        <taxon>Vertebrata</taxon>
        <taxon>Euteleostomi</taxon>
        <taxon>Mammalia</taxon>
        <taxon>Eutheria</taxon>
        <taxon>Laurasiatheria</taxon>
        <taxon>Eulipotyphla</taxon>
        <taxon>Erinaceidae</taxon>
        <taxon>Erinaceinae</taxon>
        <taxon>Erinaceus</taxon>
    </lineage>
</organism>
<dbReference type="eggNOG" id="KOG3656">
    <property type="taxonomic scope" value="Eukaryota"/>
</dbReference>
<evidence type="ECO:0000256" key="4">
    <source>
        <dbReference type="ARBA" id="ARBA00022989"/>
    </source>
</evidence>
<evidence type="ECO:0000256" key="10">
    <source>
        <dbReference type="SAM" id="Phobius"/>
    </source>
</evidence>
<feature type="transmembrane region" description="Helical" evidence="10">
    <location>
        <begin position="265"/>
        <end position="286"/>
    </location>
</feature>
<dbReference type="InterPro" id="IPR000276">
    <property type="entry name" value="GPCR_Rhodpsn"/>
</dbReference>
<dbReference type="Pfam" id="PF00001">
    <property type="entry name" value="7tm_1"/>
    <property type="match status" value="1"/>
</dbReference>
<feature type="transmembrane region" description="Helical" evidence="10">
    <location>
        <begin position="442"/>
        <end position="464"/>
    </location>
</feature>
<feature type="domain" description="G-protein coupled receptors family 1 profile" evidence="11">
    <location>
        <begin position="78"/>
        <end position="189"/>
    </location>
</feature>
<gene>
    <name evidence="13" type="primary">LOC103129056</name>
</gene>
<dbReference type="PROSITE" id="PS00237">
    <property type="entry name" value="G_PROTEIN_RECEP_F1_1"/>
    <property type="match status" value="1"/>
</dbReference>
<name>A0A1S3ASS4_ERIEU</name>
<keyword evidence="7 9" id="KW-0675">Receptor</keyword>
<dbReference type="Gene3D" id="1.20.1070.10">
    <property type="entry name" value="Rhodopsin 7-helix transmembrane proteins"/>
    <property type="match status" value="2"/>
</dbReference>
<evidence type="ECO:0000313" key="13">
    <source>
        <dbReference type="RefSeq" id="XP_007540078.2"/>
    </source>
</evidence>
<feature type="transmembrane region" description="Helical" evidence="10">
    <location>
        <begin position="409"/>
        <end position="430"/>
    </location>
</feature>
<keyword evidence="8 9" id="KW-0807">Transducer</keyword>
<dbReference type="GO" id="GO:0004984">
    <property type="term" value="F:olfactory receptor activity"/>
    <property type="evidence" value="ECO:0007669"/>
    <property type="project" value="InterPro"/>
</dbReference>
<evidence type="ECO:0000256" key="1">
    <source>
        <dbReference type="ARBA" id="ARBA00003929"/>
    </source>
</evidence>
<feature type="transmembrane region" description="Helical" evidence="10">
    <location>
        <begin position="97"/>
        <end position="119"/>
    </location>
</feature>
<feature type="transmembrane region" description="Helical" evidence="10">
    <location>
        <begin position="231"/>
        <end position="253"/>
    </location>
</feature>
<dbReference type="InterPro" id="IPR017452">
    <property type="entry name" value="GPCR_Rhodpsn_7TM"/>
</dbReference>
<sequence length="513" mass="58697">MLYPHPYSQQFLCIYLVFLNMLTCPQIFIIPRRHQNSMNQENQSSISEFLLLGLPIRPEQQAMFFALFLIMYLITVLGNLLIILLIRLDSRLHTPMYFFLSHLALTDLSFSSVTVPKMLMNMHTQRLSISYPGCISQVYFYMTFGCVDNLLLSVMAYDRYVAICHPLHYATIMREELCMLLVAGSWVLSCGSALLHTLLLAQLSFCVNQNNNVTEFILLGFSSRPEDQKPLFILFLTMYLVTITGNLLIILAIRSDPHLQTPMYFFLSFLSFTDICFSTTIVPKMLVNFLSDKKTISYAGCLTQMYFTYALANIDSCLLTAMAFDRYVAICDPFHYVTIMSHRRCILLVTFSGFLPQLHSLLHILLLTPLNFCDSNVIDHFFCDINPVLKLSCSPTYINEMVLMIECSVALVTPFLCIVFSYIRILIVVLKTPSVAGLRKTFSTCGSHLTVVTLFYGSIFYIYLQPLSSYSVKARVATVVYTVLTSMLNPFIYSLRNKDMKRSLGKLMIRSKF</sequence>
<comment type="similarity">
    <text evidence="9">Belongs to the G-protein coupled receptor 1 family.</text>
</comment>
<proteinExistence type="inferred from homology"/>
<evidence type="ECO:0000256" key="7">
    <source>
        <dbReference type="ARBA" id="ARBA00023170"/>
    </source>
</evidence>